<dbReference type="KEGG" id="bte:BTH_II2292"/>
<gene>
    <name evidence="1" type="ordered locus">BTH_II2292</name>
</gene>
<evidence type="ECO:0000313" key="2">
    <source>
        <dbReference type="Proteomes" id="UP000001930"/>
    </source>
</evidence>
<dbReference type="Proteomes" id="UP000001930">
    <property type="component" value="Chromosome II"/>
</dbReference>
<organism evidence="1 2">
    <name type="scientific">Burkholderia thailandensis (strain ATCC 700388 / DSM 13276 / CCUG 48851 / CIP 106301 / E264)</name>
    <dbReference type="NCBI Taxonomy" id="271848"/>
    <lineage>
        <taxon>Bacteria</taxon>
        <taxon>Pseudomonadati</taxon>
        <taxon>Pseudomonadota</taxon>
        <taxon>Betaproteobacteria</taxon>
        <taxon>Burkholderiales</taxon>
        <taxon>Burkholderiaceae</taxon>
        <taxon>Burkholderia</taxon>
        <taxon>pseudomallei group</taxon>
    </lineage>
</organism>
<name>Q2T2X0_BURTA</name>
<sequence length="219" mass="24995">MRPASMQHEPETSPPILAAPIHAALHPVIDEVVHRSVSEATTKNGYMRCADYAIVGARVLSMLTGARYRPVAGGEVMDFGGGNLFVLCSTRERRRAARHLSQLARYHCWIEARHTDADGRTRTEVIDFTMRHDAMVASMIGVPFTGSRGTYWWGWDDEHTVPAELRDHSAFAKQGPHWRWAERECTMLLRAYERERPNYFGRQVSRALHLLADRIERDV</sequence>
<dbReference type="AlphaFoldDB" id="Q2T2X0"/>
<dbReference type="EMBL" id="CP000085">
    <property type="protein sequence ID" value="ABC34111.1"/>
    <property type="molecule type" value="Genomic_DNA"/>
</dbReference>
<accession>Q2T2X0</accession>
<keyword evidence="2" id="KW-1185">Reference proteome</keyword>
<dbReference type="HOGENOM" id="CLU_111469_0_0_4"/>
<proteinExistence type="predicted"/>
<dbReference type="Gene3D" id="3.10.550.10">
    <property type="entry name" value="Hypothetical protein Atu2299"/>
    <property type="match status" value="1"/>
</dbReference>
<dbReference type="InterPro" id="IPR023107">
    <property type="entry name" value="Atu2299-like_dom_sf"/>
</dbReference>
<reference evidence="1 2" key="1">
    <citation type="journal article" date="2005" name="BMC Genomics">
        <title>Bacterial genome adaptation to niches: divergence of the potential virulence genes in three Burkholderia species of different survival strategies.</title>
        <authorList>
            <person name="Kim H.S."/>
            <person name="Schell M.A."/>
            <person name="Yu Y."/>
            <person name="Ulrich R.L."/>
            <person name="Sarria S.H."/>
            <person name="Nierman W.C."/>
            <person name="DeShazer D."/>
        </authorList>
    </citation>
    <scope>NUCLEOTIDE SEQUENCE [LARGE SCALE GENOMIC DNA]</scope>
    <source>
        <strain evidence="2">ATCC 700388 / DSM 13276 / CCUG 48851 / CIP 106301 / E264</strain>
    </source>
</reference>
<protein>
    <submittedName>
        <fullName evidence="1">Uncharacterized protein</fullName>
    </submittedName>
</protein>
<evidence type="ECO:0000313" key="1">
    <source>
        <dbReference type="EMBL" id="ABC34111.1"/>
    </source>
</evidence>